<evidence type="ECO:0000256" key="1">
    <source>
        <dbReference type="SAM" id="SignalP"/>
    </source>
</evidence>
<keyword evidence="1" id="KW-0732">Signal</keyword>
<keyword evidence="3" id="KW-1185">Reference proteome</keyword>
<dbReference type="EMBL" id="LSRX01000424">
    <property type="protein sequence ID" value="OLP97707.1"/>
    <property type="molecule type" value="Genomic_DNA"/>
</dbReference>
<organism evidence="2 3">
    <name type="scientific">Symbiodinium microadriaticum</name>
    <name type="common">Dinoflagellate</name>
    <name type="synonym">Zooxanthella microadriatica</name>
    <dbReference type="NCBI Taxonomy" id="2951"/>
    <lineage>
        <taxon>Eukaryota</taxon>
        <taxon>Sar</taxon>
        <taxon>Alveolata</taxon>
        <taxon>Dinophyceae</taxon>
        <taxon>Suessiales</taxon>
        <taxon>Symbiodiniaceae</taxon>
        <taxon>Symbiodinium</taxon>
    </lineage>
</organism>
<feature type="chain" id="PRO_5012706097" evidence="1">
    <location>
        <begin position="16"/>
        <end position="182"/>
    </location>
</feature>
<comment type="caution">
    <text evidence="2">The sequence shown here is derived from an EMBL/GenBank/DDBJ whole genome shotgun (WGS) entry which is preliminary data.</text>
</comment>
<proteinExistence type="predicted"/>
<dbReference type="Proteomes" id="UP000186817">
    <property type="component" value="Unassembled WGS sequence"/>
</dbReference>
<protein>
    <submittedName>
        <fullName evidence="2">Uncharacterized protein</fullName>
    </submittedName>
</protein>
<sequence length="182" mass="19712">MSSFILLVWLRDVQLEAPATKLPGASVDWMSGSTPWLLQRPSRTSGSFPEPRSWSLKCRCALLPALLLGRAGASVYCTCLAGLSCRAGRRRVSSAKSANHARLDDARRGGLLLTEMLPTAIALVMSRRGGDLSMRVRSACGIPERTSTARTPIEVPWLSAELRYVATITCPAASMEGKHRAM</sequence>
<name>A0A1Q9DRA2_SYMMI</name>
<gene>
    <name evidence="2" type="ORF">AK812_SmicGene19929</name>
</gene>
<evidence type="ECO:0000313" key="3">
    <source>
        <dbReference type="Proteomes" id="UP000186817"/>
    </source>
</evidence>
<accession>A0A1Q9DRA2</accession>
<dbReference type="AlphaFoldDB" id="A0A1Q9DRA2"/>
<evidence type="ECO:0000313" key="2">
    <source>
        <dbReference type="EMBL" id="OLP97707.1"/>
    </source>
</evidence>
<reference evidence="2 3" key="1">
    <citation type="submission" date="2016-02" db="EMBL/GenBank/DDBJ databases">
        <title>Genome analysis of coral dinoflagellate symbionts highlights evolutionary adaptations to a symbiotic lifestyle.</title>
        <authorList>
            <person name="Aranda M."/>
            <person name="Li Y."/>
            <person name="Liew Y.J."/>
            <person name="Baumgarten S."/>
            <person name="Simakov O."/>
            <person name="Wilson M."/>
            <person name="Piel J."/>
            <person name="Ashoor H."/>
            <person name="Bougouffa S."/>
            <person name="Bajic V.B."/>
            <person name="Ryu T."/>
            <person name="Ravasi T."/>
            <person name="Bayer T."/>
            <person name="Micklem G."/>
            <person name="Kim H."/>
            <person name="Bhak J."/>
            <person name="Lajeunesse T.C."/>
            <person name="Voolstra C.R."/>
        </authorList>
    </citation>
    <scope>NUCLEOTIDE SEQUENCE [LARGE SCALE GENOMIC DNA]</scope>
    <source>
        <strain evidence="2 3">CCMP2467</strain>
    </source>
</reference>
<feature type="signal peptide" evidence="1">
    <location>
        <begin position="1"/>
        <end position="15"/>
    </location>
</feature>